<protein>
    <submittedName>
        <fullName evidence="1">Uncharacterized protein</fullName>
    </submittedName>
</protein>
<name>A0A378YC93_9NOCA</name>
<proteinExistence type="predicted"/>
<dbReference type="Proteomes" id="UP000255467">
    <property type="component" value="Unassembled WGS sequence"/>
</dbReference>
<keyword evidence="2" id="KW-1185">Reference proteome</keyword>
<accession>A0A378YC93</accession>
<evidence type="ECO:0000313" key="1">
    <source>
        <dbReference type="EMBL" id="SUA74333.1"/>
    </source>
</evidence>
<sequence>MTCDNPWEILQKVARFAATAVGTGDRLYCWHFLNG</sequence>
<evidence type="ECO:0000313" key="2">
    <source>
        <dbReference type="Proteomes" id="UP000255467"/>
    </source>
</evidence>
<reference evidence="1 2" key="1">
    <citation type="submission" date="2018-06" db="EMBL/GenBank/DDBJ databases">
        <authorList>
            <consortium name="Pathogen Informatics"/>
            <person name="Doyle S."/>
        </authorList>
    </citation>
    <scope>NUCLEOTIDE SEQUENCE [LARGE SCALE GENOMIC DNA]</scope>
    <source>
        <strain evidence="1 2">NCTC1934</strain>
    </source>
</reference>
<gene>
    <name evidence="1" type="ORF">NCTC1934_01531</name>
</gene>
<organism evidence="1 2">
    <name type="scientific">Nocardia otitidiscaviarum</name>
    <dbReference type="NCBI Taxonomy" id="1823"/>
    <lineage>
        <taxon>Bacteria</taxon>
        <taxon>Bacillati</taxon>
        <taxon>Actinomycetota</taxon>
        <taxon>Actinomycetes</taxon>
        <taxon>Mycobacteriales</taxon>
        <taxon>Nocardiaceae</taxon>
        <taxon>Nocardia</taxon>
    </lineage>
</organism>
<dbReference type="AlphaFoldDB" id="A0A378YC93"/>
<dbReference type="EMBL" id="UGRY01000002">
    <property type="protein sequence ID" value="SUA74333.1"/>
    <property type="molecule type" value="Genomic_DNA"/>
</dbReference>